<sequence>MAPPKQLITTHLGKNGPQVSPVGLRLMGASGMYGNPASDNERLAFLVPRIKWARRFGILVSDIYGDSEHLLGKWFAANPSKRKGIFLTTKFGHPKRDLANLQGTRAMNTNPEYFHDALEASLKRLGLPYIDLYYIHRLDRMEYNTFCLDIESPKYKLLETARDLGVAIVAYSPLGNGLLSGTLWSKEDFTKPGDLHGGMPWFSDDHFKTNLAIVDKIREIAKAKGVTAAQFTLAWILAQGEDLFAILGTTKAHRVAENLGSLDIIVNPEQGKVVGGRFPAAIMEYCFADTPPLEA</sequence>
<evidence type="ECO:0000313" key="4">
    <source>
        <dbReference type="Proteomes" id="UP000190312"/>
    </source>
</evidence>
<dbReference type="InterPro" id="IPR036812">
    <property type="entry name" value="NAD(P)_OxRdtase_dom_sf"/>
</dbReference>
<dbReference type="InterPro" id="IPR023210">
    <property type="entry name" value="NADP_OxRdtase_dom"/>
</dbReference>
<comment type="caution">
    <text evidence="3">The sequence shown here is derived from an EMBL/GenBank/DDBJ whole genome shotgun (WGS) entry which is preliminary data.</text>
</comment>
<reference evidence="3 4" key="1">
    <citation type="submission" date="2016-10" db="EMBL/GenBank/DDBJ databases">
        <title>Genome sequencing of Aspergillus oryzae BCC7051.</title>
        <authorList>
            <person name="Thammarongtham C."/>
            <person name="Vorapreeda T."/>
            <person name="Nookaew I."/>
            <person name="Srisuk T."/>
            <person name="Land M."/>
            <person name="Jeennor S."/>
            <person name="Laoteng K."/>
        </authorList>
    </citation>
    <scope>NUCLEOTIDE SEQUENCE [LARGE SCALE GENOMIC DNA]</scope>
    <source>
        <strain evidence="3 4">BCC7051</strain>
    </source>
</reference>
<dbReference type="GO" id="GO:0016491">
    <property type="term" value="F:oxidoreductase activity"/>
    <property type="evidence" value="ECO:0007669"/>
    <property type="project" value="UniProtKB-KW"/>
</dbReference>
<feature type="domain" description="NADP-dependent oxidoreductase" evidence="2">
    <location>
        <begin position="61"/>
        <end position="141"/>
    </location>
</feature>
<dbReference type="SUPFAM" id="SSF51430">
    <property type="entry name" value="NAD(P)-linked oxidoreductase"/>
    <property type="match status" value="1"/>
</dbReference>
<organism evidence="3 4">
    <name type="scientific">Aspergillus oryzae</name>
    <name type="common">Yellow koji mold</name>
    <dbReference type="NCBI Taxonomy" id="5062"/>
    <lineage>
        <taxon>Eukaryota</taxon>
        <taxon>Fungi</taxon>
        <taxon>Dikarya</taxon>
        <taxon>Ascomycota</taxon>
        <taxon>Pezizomycotina</taxon>
        <taxon>Eurotiomycetes</taxon>
        <taxon>Eurotiomycetidae</taxon>
        <taxon>Eurotiales</taxon>
        <taxon>Aspergillaceae</taxon>
        <taxon>Aspergillus</taxon>
        <taxon>Aspergillus subgen. Circumdati</taxon>
    </lineage>
</organism>
<dbReference type="PANTHER" id="PTHR43625:SF40">
    <property type="entry name" value="ALDO-KETO REDUCTASE YAKC [NADP(+)]"/>
    <property type="match status" value="1"/>
</dbReference>
<dbReference type="PANTHER" id="PTHR43625">
    <property type="entry name" value="AFLATOXIN B1 ALDEHYDE REDUCTASE"/>
    <property type="match status" value="1"/>
</dbReference>
<dbReference type="InterPro" id="IPR050791">
    <property type="entry name" value="Aldo-Keto_reductase"/>
</dbReference>
<proteinExistence type="predicted"/>
<dbReference type="GO" id="GO:0005737">
    <property type="term" value="C:cytoplasm"/>
    <property type="evidence" value="ECO:0007669"/>
    <property type="project" value="TreeGrafter"/>
</dbReference>
<feature type="domain" description="NADP-dependent oxidoreductase" evidence="2">
    <location>
        <begin position="143"/>
        <end position="267"/>
    </location>
</feature>
<dbReference type="Pfam" id="PF00248">
    <property type="entry name" value="Aldo_ket_red"/>
    <property type="match status" value="2"/>
</dbReference>
<name>A0A1S9DXV7_ASPOZ</name>
<dbReference type="AlphaFoldDB" id="A0A1S9DXV7"/>
<gene>
    <name evidence="3" type="ORF">OAory_01024870</name>
</gene>
<evidence type="ECO:0000313" key="3">
    <source>
        <dbReference type="EMBL" id="OOO13892.1"/>
    </source>
</evidence>
<keyword evidence="1" id="KW-0560">Oxidoreductase</keyword>
<protein>
    <submittedName>
        <fullName evidence="3">NADP-dependent oxidoreductase domain</fullName>
    </submittedName>
</protein>
<evidence type="ECO:0000256" key="1">
    <source>
        <dbReference type="ARBA" id="ARBA00023002"/>
    </source>
</evidence>
<dbReference type="EMBL" id="MKZY01000001">
    <property type="protein sequence ID" value="OOO13892.1"/>
    <property type="molecule type" value="Genomic_DNA"/>
</dbReference>
<dbReference type="VEuPathDB" id="FungiDB:AO090023000266"/>
<dbReference type="Proteomes" id="UP000190312">
    <property type="component" value="Unassembled WGS sequence"/>
</dbReference>
<evidence type="ECO:0000259" key="2">
    <source>
        <dbReference type="Pfam" id="PF00248"/>
    </source>
</evidence>
<accession>A0A1S9DXV7</accession>
<dbReference type="Gene3D" id="3.20.20.100">
    <property type="entry name" value="NADP-dependent oxidoreductase domain"/>
    <property type="match status" value="2"/>
</dbReference>